<keyword evidence="2 5" id="KW-0812">Transmembrane</keyword>
<evidence type="ECO:0000256" key="4">
    <source>
        <dbReference type="ARBA" id="ARBA00023136"/>
    </source>
</evidence>
<dbReference type="GO" id="GO:0015499">
    <property type="term" value="F:formate transmembrane transporter activity"/>
    <property type="evidence" value="ECO:0007669"/>
    <property type="project" value="TreeGrafter"/>
</dbReference>
<gene>
    <name evidence="6" type="ORF">GCM10011289_15150</name>
</gene>
<dbReference type="Proteomes" id="UP000645257">
    <property type="component" value="Unassembled WGS sequence"/>
</dbReference>
<evidence type="ECO:0000256" key="5">
    <source>
        <dbReference type="SAM" id="Phobius"/>
    </source>
</evidence>
<dbReference type="InterPro" id="IPR023271">
    <property type="entry name" value="Aquaporin-like"/>
</dbReference>
<evidence type="ECO:0000256" key="1">
    <source>
        <dbReference type="ARBA" id="ARBA00004141"/>
    </source>
</evidence>
<dbReference type="PANTHER" id="PTHR30520">
    <property type="entry name" value="FORMATE TRANSPORTER-RELATED"/>
    <property type="match status" value="1"/>
</dbReference>
<proteinExistence type="predicted"/>
<feature type="transmembrane region" description="Helical" evidence="5">
    <location>
        <begin position="28"/>
        <end position="47"/>
    </location>
</feature>
<comment type="caution">
    <text evidence="6">The sequence shown here is derived from an EMBL/GenBank/DDBJ whole genome shotgun (WGS) entry which is preliminary data.</text>
</comment>
<name>A0A918U9P1_9NEIS</name>
<feature type="transmembrane region" description="Helical" evidence="5">
    <location>
        <begin position="59"/>
        <end position="78"/>
    </location>
</feature>
<reference evidence="6" key="2">
    <citation type="submission" date="2020-09" db="EMBL/GenBank/DDBJ databases">
        <authorList>
            <person name="Sun Q."/>
            <person name="Kim S."/>
        </authorList>
    </citation>
    <scope>NUCLEOTIDE SEQUENCE</scope>
    <source>
        <strain evidence="6">KCTC 32182</strain>
    </source>
</reference>
<keyword evidence="7" id="KW-1185">Reference proteome</keyword>
<keyword evidence="4 5" id="KW-0472">Membrane</keyword>
<feature type="transmembrane region" description="Helical" evidence="5">
    <location>
        <begin position="233"/>
        <end position="252"/>
    </location>
</feature>
<feature type="transmembrane region" description="Helical" evidence="5">
    <location>
        <begin position="157"/>
        <end position="176"/>
    </location>
</feature>
<reference evidence="6" key="1">
    <citation type="journal article" date="2014" name="Int. J. Syst. Evol. Microbiol.">
        <title>Complete genome sequence of Corynebacterium casei LMG S-19264T (=DSM 44701T), isolated from a smear-ripened cheese.</title>
        <authorList>
            <consortium name="US DOE Joint Genome Institute (JGI-PGF)"/>
            <person name="Walter F."/>
            <person name="Albersmeier A."/>
            <person name="Kalinowski J."/>
            <person name="Ruckert C."/>
        </authorList>
    </citation>
    <scope>NUCLEOTIDE SEQUENCE</scope>
    <source>
        <strain evidence="6">KCTC 32182</strain>
    </source>
</reference>
<dbReference type="InterPro" id="IPR000292">
    <property type="entry name" value="For/NO2_transpt"/>
</dbReference>
<keyword evidence="3 5" id="KW-1133">Transmembrane helix</keyword>
<dbReference type="Pfam" id="PF01226">
    <property type="entry name" value="Form_Nir_trans"/>
    <property type="match status" value="1"/>
</dbReference>
<comment type="subcellular location">
    <subcellularLocation>
        <location evidence="1">Membrane</location>
        <topology evidence="1">Multi-pass membrane protein</topology>
    </subcellularLocation>
</comment>
<dbReference type="RefSeq" id="WP_189532925.1">
    <property type="nucleotide sequence ID" value="NZ_BMYX01000007.1"/>
</dbReference>
<dbReference type="PANTHER" id="PTHR30520:SF8">
    <property type="entry name" value="NITRITE TRANSPORTER NIRC"/>
    <property type="match status" value="1"/>
</dbReference>
<feature type="transmembrane region" description="Helical" evidence="5">
    <location>
        <begin position="182"/>
        <end position="200"/>
    </location>
</feature>
<evidence type="ECO:0000313" key="7">
    <source>
        <dbReference type="Proteomes" id="UP000645257"/>
    </source>
</evidence>
<feature type="transmembrane region" description="Helical" evidence="5">
    <location>
        <begin position="117"/>
        <end position="136"/>
    </location>
</feature>
<protein>
    <submittedName>
        <fullName evidence="6">Transporter</fullName>
    </submittedName>
</protein>
<evidence type="ECO:0000256" key="2">
    <source>
        <dbReference type="ARBA" id="ARBA00022692"/>
    </source>
</evidence>
<dbReference type="Gene3D" id="1.20.1080.10">
    <property type="entry name" value="Glycerol uptake facilitator protein"/>
    <property type="match status" value="1"/>
</dbReference>
<accession>A0A918U9P1</accession>
<dbReference type="EMBL" id="BMYX01000007">
    <property type="protein sequence ID" value="GGY12952.1"/>
    <property type="molecule type" value="Genomic_DNA"/>
</dbReference>
<dbReference type="AlphaFoldDB" id="A0A918U9P1"/>
<sequence>MSTTSSLSYVVAEAASKQVVLHQSPGRYLLSAGLAGALIAVVLTVSLKLGQVFLAGGAAGYYIPTAGFFGVALASIIFCKLELFTSNVMYFAVGALSGRCRACSLARSWVMVYSGNLLGILLFVHVYAGAGGMGVLPQDHLLFNVVAHKIHATAGEIFWKGVLCNWIICLAVWVPLRMTGDVARLLMVLFLVFVFFFSGFEHSIANMAFFALAFLHAMPGLDAAGVLHNLIPATLGNIAGGALGVGLVVYLLERHTLSE</sequence>
<evidence type="ECO:0000256" key="3">
    <source>
        <dbReference type="ARBA" id="ARBA00022989"/>
    </source>
</evidence>
<dbReference type="GO" id="GO:0005886">
    <property type="term" value="C:plasma membrane"/>
    <property type="evidence" value="ECO:0007669"/>
    <property type="project" value="TreeGrafter"/>
</dbReference>
<evidence type="ECO:0000313" key="6">
    <source>
        <dbReference type="EMBL" id="GGY12952.1"/>
    </source>
</evidence>
<organism evidence="6 7">
    <name type="scientific">Paludibacterium paludis</name>
    <dbReference type="NCBI Taxonomy" id="1225769"/>
    <lineage>
        <taxon>Bacteria</taxon>
        <taxon>Pseudomonadati</taxon>
        <taxon>Pseudomonadota</taxon>
        <taxon>Betaproteobacteria</taxon>
        <taxon>Neisseriales</taxon>
        <taxon>Chromobacteriaceae</taxon>
        <taxon>Paludibacterium</taxon>
    </lineage>
</organism>